<feature type="domain" description="K Homology" evidence="4">
    <location>
        <begin position="111"/>
        <end position="185"/>
    </location>
</feature>
<dbReference type="GO" id="GO:0005634">
    <property type="term" value="C:nucleus"/>
    <property type="evidence" value="ECO:0000318"/>
    <property type="project" value="GO_Central"/>
</dbReference>
<dbReference type="SMART" id="SM00322">
    <property type="entry name" value="KH"/>
    <property type="match status" value="3"/>
</dbReference>
<name>A0A9R1VQQ7_LACSA</name>
<dbReference type="PANTHER" id="PTHR10288">
    <property type="entry name" value="KH DOMAIN CONTAINING RNA BINDING PROTEIN"/>
    <property type="match status" value="1"/>
</dbReference>
<sequence length="491" mass="53069">MPQARTEYVLLALTHWVLRSSCFQFPISNPTRLRPTPPANQVQGHATESQPFELHQQIHHRHPFPSIGMAEVDKSTSANGIQENPHLEETQEHVDAQVTKGGENRWPGWPGESVFRILVPAQKVGSIIGRKGEFIKKMCEETGARIKILDAPPGKTTERAVMISGKEEPDASLPPAVDGLLRVHKRTVDGLDSESFPVPVPPGFIKVSTRLLVPAVQAGSLIGKQGATVKSIQEASSCIVRVLDLPSFALQDDRIVEVVGKPGGIHKAVELIASHLRKFLVDRSVISLFEVQMQAPKPQMEQQIPPPESWGPPPHFMAPPRQIDTYYSPPEIQPHQGISAYGREAHVAMQATTTAPSVITQVTQQMQIPLSYADAVIGTAGSNISYIRRASSATISVQETKGVPGEMTVEVNGTASQVQTAQQLIQNFMADAAATTAAPPPQPPPQIQTSTSEQGYNPYAAHATMYASPPTTSYGGQTGGYGSIYGANYGY</sequence>
<feature type="region of interest" description="Disordered" evidence="3">
    <location>
        <begin position="434"/>
        <end position="453"/>
    </location>
</feature>
<dbReference type="GO" id="GO:0003729">
    <property type="term" value="F:mRNA binding"/>
    <property type="evidence" value="ECO:0000318"/>
    <property type="project" value="GO_Central"/>
</dbReference>
<dbReference type="Gene3D" id="3.30.1370.10">
    <property type="entry name" value="K Homology domain, type 1"/>
    <property type="match status" value="1"/>
</dbReference>
<feature type="domain" description="K Homology" evidence="4">
    <location>
        <begin position="360"/>
        <end position="430"/>
    </location>
</feature>
<reference evidence="5 6" key="1">
    <citation type="journal article" date="2017" name="Nat. Commun.">
        <title>Genome assembly with in vitro proximity ligation data and whole-genome triplication in lettuce.</title>
        <authorList>
            <person name="Reyes-Chin-Wo S."/>
            <person name="Wang Z."/>
            <person name="Yang X."/>
            <person name="Kozik A."/>
            <person name="Arikit S."/>
            <person name="Song C."/>
            <person name="Xia L."/>
            <person name="Froenicke L."/>
            <person name="Lavelle D.O."/>
            <person name="Truco M.J."/>
            <person name="Xia R."/>
            <person name="Zhu S."/>
            <person name="Xu C."/>
            <person name="Xu H."/>
            <person name="Xu X."/>
            <person name="Cox K."/>
            <person name="Korf I."/>
            <person name="Meyers B.C."/>
            <person name="Michelmore R.W."/>
        </authorList>
    </citation>
    <scope>NUCLEOTIDE SEQUENCE [LARGE SCALE GENOMIC DNA]</scope>
    <source>
        <strain evidence="6">cv. Salinas</strain>
        <tissue evidence="5">Seedlings</tissue>
    </source>
</reference>
<proteinExistence type="predicted"/>
<dbReference type="InterPro" id="IPR004087">
    <property type="entry name" value="KH_dom"/>
</dbReference>
<dbReference type="GO" id="GO:0005737">
    <property type="term" value="C:cytoplasm"/>
    <property type="evidence" value="ECO:0000318"/>
    <property type="project" value="GO_Central"/>
</dbReference>
<gene>
    <name evidence="5" type="ORF">LSAT_V11C400210970</name>
</gene>
<keyword evidence="6" id="KW-1185">Reference proteome</keyword>
<keyword evidence="1" id="KW-0677">Repeat</keyword>
<dbReference type="CDD" id="cd22461">
    <property type="entry name" value="KH-I_PEPPER_like_rpt3"/>
    <property type="match status" value="1"/>
</dbReference>
<dbReference type="SUPFAM" id="SSF54791">
    <property type="entry name" value="Eukaryotic type KH-domain (KH-domain type I)"/>
    <property type="match status" value="3"/>
</dbReference>
<evidence type="ECO:0000256" key="1">
    <source>
        <dbReference type="ARBA" id="ARBA00022737"/>
    </source>
</evidence>
<keyword evidence="2" id="KW-0694">RNA-binding</keyword>
<dbReference type="CDD" id="cd22460">
    <property type="entry name" value="KH-I_PEPPER_rpt2_like"/>
    <property type="match status" value="1"/>
</dbReference>
<dbReference type="EMBL" id="NBSK02000004">
    <property type="protein sequence ID" value="KAJ0209172.1"/>
    <property type="molecule type" value="Genomic_DNA"/>
</dbReference>
<evidence type="ECO:0000313" key="6">
    <source>
        <dbReference type="Proteomes" id="UP000235145"/>
    </source>
</evidence>
<dbReference type="Gene3D" id="3.30.310.210">
    <property type="match status" value="1"/>
</dbReference>
<dbReference type="InterPro" id="IPR004088">
    <property type="entry name" value="KH_dom_type_1"/>
</dbReference>
<protein>
    <recommendedName>
        <fullName evidence="4">K Homology domain-containing protein</fullName>
    </recommendedName>
</protein>
<evidence type="ECO:0000256" key="3">
    <source>
        <dbReference type="SAM" id="MobiDB-lite"/>
    </source>
</evidence>
<evidence type="ECO:0000259" key="4">
    <source>
        <dbReference type="SMART" id="SM00322"/>
    </source>
</evidence>
<accession>A0A9R1VQQ7</accession>
<dbReference type="Pfam" id="PF00013">
    <property type="entry name" value="KH_1"/>
    <property type="match status" value="3"/>
</dbReference>
<evidence type="ECO:0000313" key="5">
    <source>
        <dbReference type="EMBL" id="KAJ0209172.1"/>
    </source>
</evidence>
<dbReference type="Proteomes" id="UP000235145">
    <property type="component" value="Unassembled WGS sequence"/>
</dbReference>
<organism evidence="5 6">
    <name type="scientific">Lactuca sativa</name>
    <name type="common">Garden lettuce</name>
    <dbReference type="NCBI Taxonomy" id="4236"/>
    <lineage>
        <taxon>Eukaryota</taxon>
        <taxon>Viridiplantae</taxon>
        <taxon>Streptophyta</taxon>
        <taxon>Embryophyta</taxon>
        <taxon>Tracheophyta</taxon>
        <taxon>Spermatophyta</taxon>
        <taxon>Magnoliopsida</taxon>
        <taxon>eudicotyledons</taxon>
        <taxon>Gunneridae</taxon>
        <taxon>Pentapetalae</taxon>
        <taxon>asterids</taxon>
        <taxon>campanulids</taxon>
        <taxon>Asterales</taxon>
        <taxon>Asteraceae</taxon>
        <taxon>Cichorioideae</taxon>
        <taxon>Cichorieae</taxon>
        <taxon>Lactucinae</taxon>
        <taxon>Lactuca</taxon>
    </lineage>
</organism>
<dbReference type="InterPro" id="IPR036612">
    <property type="entry name" value="KH_dom_type_1_sf"/>
</dbReference>
<feature type="domain" description="K Homology" evidence="4">
    <location>
        <begin position="205"/>
        <end position="277"/>
    </location>
</feature>
<comment type="caution">
    <text evidence="5">The sequence shown here is derived from an EMBL/GenBank/DDBJ whole genome shotgun (WGS) entry which is preliminary data.</text>
</comment>
<evidence type="ECO:0000256" key="2">
    <source>
        <dbReference type="PROSITE-ProRule" id="PRU00117"/>
    </source>
</evidence>
<dbReference type="PROSITE" id="PS50084">
    <property type="entry name" value="KH_TYPE_1"/>
    <property type="match status" value="3"/>
</dbReference>
<dbReference type="CDD" id="cd22459">
    <property type="entry name" value="KH-I_PEPPER_rpt1_like"/>
    <property type="match status" value="1"/>
</dbReference>
<dbReference type="AlphaFoldDB" id="A0A9R1VQQ7"/>